<organism evidence="1 3">
    <name type="scientific">Alkalihalobacillus alcalophilus ATCC 27647 = CGMCC 1.3604</name>
    <dbReference type="NCBI Taxonomy" id="1218173"/>
    <lineage>
        <taxon>Bacteria</taxon>
        <taxon>Bacillati</taxon>
        <taxon>Bacillota</taxon>
        <taxon>Bacilli</taxon>
        <taxon>Bacillales</taxon>
        <taxon>Bacillaceae</taxon>
        <taxon>Alkalihalobacillus</taxon>
    </lineage>
</organism>
<reference evidence="2 4" key="2">
    <citation type="submission" date="2014-01" db="EMBL/GenBank/DDBJ databases">
        <title>Draft genome sequencing of Bacillus alcalophilus CGMCC 1.3604.</title>
        <authorList>
            <person name="Yang J."/>
            <person name="Diao L."/>
            <person name="Yang S."/>
        </authorList>
    </citation>
    <scope>NUCLEOTIDE SEQUENCE [LARGE SCALE GENOMIC DNA]</scope>
    <source>
        <strain evidence="2 4">CGMCC 1.3604</strain>
    </source>
</reference>
<evidence type="ECO:0000313" key="4">
    <source>
        <dbReference type="Proteomes" id="UP000297014"/>
    </source>
</evidence>
<dbReference type="eggNOG" id="ENOG5030E4T">
    <property type="taxonomic scope" value="Bacteria"/>
</dbReference>
<comment type="caution">
    <text evidence="1">The sequence shown here is derived from an EMBL/GenBank/DDBJ whole genome shotgun (WGS) entry which is preliminary data.</text>
</comment>
<dbReference type="OrthoDB" id="2941145at2"/>
<dbReference type="EMBL" id="JALP01000204">
    <property type="protein sequence ID" value="THG89681.1"/>
    <property type="molecule type" value="Genomic_DNA"/>
</dbReference>
<name>A0A094XJR4_ALKAL</name>
<keyword evidence="3" id="KW-1185">Reference proteome</keyword>
<reference evidence="1 3" key="1">
    <citation type="journal article" date="2014" name="Genome Announc.">
        <title>Draft Genome Sequence of Bacillus alcalophilus AV1934, a Classic Alkaliphile Isolated from Human Feces in 1934.</title>
        <authorList>
            <person name="Attie O."/>
            <person name="Jayaprakash A."/>
            <person name="Shah H."/>
            <person name="Paulsen I.T."/>
            <person name="Morino M."/>
            <person name="Takahashi Y."/>
            <person name="Narumi I."/>
            <person name="Sachidanandam R."/>
            <person name="Satoh K."/>
            <person name="Ito M."/>
            <person name="Krulwich T.A."/>
        </authorList>
    </citation>
    <scope>NUCLEOTIDE SEQUENCE [LARGE SCALE GENOMIC DNA]</scope>
    <source>
        <strain evidence="1 3">AV1934</strain>
    </source>
</reference>
<dbReference type="AlphaFoldDB" id="A0A094XJR4"/>
<dbReference type="Proteomes" id="UP000297014">
    <property type="component" value="Unassembled WGS sequence"/>
</dbReference>
<dbReference type="Proteomes" id="UP000002754">
    <property type="component" value="Unassembled WGS sequence"/>
</dbReference>
<evidence type="ECO:0000313" key="2">
    <source>
        <dbReference type="EMBL" id="THG89681.1"/>
    </source>
</evidence>
<evidence type="ECO:0000313" key="3">
    <source>
        <dbReference type="Proteomes" id="UP000002754"/>
    </source>
</evidence>
<protein>
    <submittedName>
        <fullName evidence="1">Uncharacterized protein</fullName>
    </submittedName>
</protein>
<accession>A0A094XJR4</accession>
<sequence length="98" mass="11867">MNNQNQIKEQWGNLSIPELMELNQLSLTELLHLAFQLKLYQFETPNIGRRWTEDEEQFLIQHSKELSVREASNLLYRSHYATYQRIRFLGLDEMIRQK</sequence>
<dbReference type="RefSeq" id="WP_004428330.1">
    <property type="nucleotide sequence ID" value="NZ_ALPT02000002.1"/>
</dbReference>
<gene>
    <name evidence="2" type="ORF">AJ85_15835</name>
    <name evidence="1" type="ORF">BALCAV_0200895</name>
</gene>
<evidence type="ECO:0000313" key="1">
    <source>
        <dbReference type="EMBL" id="KGA99020.1"/>
    </source>
</evidence>
<dbReference type="EMBL" id="ALPT02000002">
    <property type="protein sequence ID" value="KGA99020.1"/>
    <property type="molecule type" value="Genomic_DNA"/>
</dbReference>
<proteinExistence type="predicted"/>